<protein>
    <submittedName>
        <fullName evidence="1">Uncharacterized protein</fullName>
    </submittedName>
</protein>
<dbReference type="Proteomes" id="UP000438476">
    <property type="component" value="Unassembled WGS sequence"/>
</dbReference>
<organism evidence="1 2">
    <name type="scientific">Altericroceibacterium endophyticum</name>
    <dbReference type="NCBI Taxonomy" id="1808508"/>
    <lineage>
        <taxon>Bacteria</taxon>
        <taxon>Pseudomonadati</taxon>
        <taxon>Pseudomonadota</taxon>
        <taxon>Alphaproteobacteria</taxon>
        <taxon>Sphingomonadales</taxon>
        <taxon>Erythrobacteraceae</taxon>
        <taxon>Altericroceibacterium</taxon>
    </lineage>
</organism>
<dbReference type="RefSeq" id="WP_160736420.1">
    <property type="nucleotide sequence ID" value="NZ_WTYT01000004.1"/>
</dbReference>
<keyword evidence="2" id="KW-1185">Reference proteome</keyword>
<reference evidence="1 2" key="1">
    <citation type="submission" date="2019-12" db="EMBL/GenBank/DDBJ databases">
        <title>Genomic-based taxomic classification of the family Erythrobacteraceae.</title>
        <authorList>
            <person name="Xu L."/>
        </authorList>
    </citation>
    <scope>NUCLEOTIDE SEQUENCE [LARGE SCALE GENOMIC DNA]</scope>
    <source>
        <strain evidence="1 2">LMG 29518</strain>
    </source>
</reference>
<dbReference type="EMBL" id="WTYT01000004">
    <property type="protein sequence ID" value="MXO65959.1"/>
    <property type="molecule type" value="Genomic_DNA"/>
</dbReference>
<evidence type="ECO:0000313" key="1">
    <source>
        <dbReference type="EMBL" id="MXO65959.1"/>
    </source>
</evidence>
<sequence length="224" mass="24952">MIIHLVRMTNTQPPPDAIGADLLKSLLALEHAASSELAHIEEKLPELRRQARAKPRRRGGKGSVDSEKYRLGSSLTLLGFAGVDDMALLGFFACGDRALQWLAQVRLDRGPMTFAEAVSAALTDPARAEWCRSWGLYRRRLYKKAIYDASVTAFIESGRTGANEKWRGQDITADQIDIIEDICEAARLPPPTLATRGEAFQWIYEKGGNPAYWQAPELPAEWKD</sequence>
<comment type="caution">
    <text evidence="1">The sequence shown here is derived from an EMBL/GenBank/DDBJ whole genome shotgun (WGS) entry which is preliminary data.</text>
</comment>
<gene>
    <name evidence="1" type="ORF">GRI91_09350</name>
</gene>
<dbReference type="OrthoDB" id="7432835at2"/>
<evidence type="ECO:0000313" key="2">
    <source>
        <dbReference type="Proteomes" id="UP000438476"/>
    </source>
</evidence>
<name>A0A6I4T6B6_9SPHN</name>
<dbReference type="AlphaFoldDB" id="A0A6I4T6B6"/>
<accession>A0A6I4T6B6</accession>
<proteinExistence type="predicted"/>